<accession>A0A8D5ZK08</accession>
<dbReference type="InterPro" id="IPR052553">
    <property type="entry name" value="CbiG_hydrolase"/>
</dbReference>
<organism evidence="4 5">
    <name type="scientific">Stygiolobus caldivivus</name>
    <dbReference type="NCBI Taxonomy" id="2824673"/>
    <lineage>
        <taxon>Archaea</taxon>
        <taxon>Thermoproteota</taxon>
        <taxon>Thermoprotei</taxon>
        <taxon>Sulfolobales</taxon>
        <taxon>Sulfolobaceae</taxon>
        <taxon>Stygiolobus</taxon>
    </lineage>
</organism>
<evidence type="ECO:0000259" key="2">
    <source>
        <dbReference type="Pfam" id="PF11760"/>
    </source>
</evidence>
<dbReference type="SUPFAM" id="SSF159664">
    <property type="entry name" value="CobE/GbiG C-terminal domain-like"/>
    <property type="match status" value="1"/>
</dbReference>
<name>A0A8D5ZK08_9CREN</name>
<dbReference type="Pfam" id="PF01890">
    <property type="entry name" value="CbiG_C"/>
    <property type="match status" value="1"/>
</dbReference>
<dbReference type="GO" id="GO:0009236">
    <property type="term" value="P:cobalamin biosynthetic process"/>
    <property type="evidence" value="ECO:0007669"/>
    <property type="project" value="InterPro"/>
</dbReference>
<dbReference type="SUPFAM" id="SSF159672">
    <property type="entry name" value="CbiG N-terminal domain-like"/>
    <property type="match status" value="1"/>
</dbReference>
<sequence length="337" mass="36698">MSYQFEHVVVKMWWRRGIAVIYATNEESAKKVLEALKENGYPAVLFKYSLENVERAWSCYDAIVFIMALGGVVRTVCRFAQGKDKDPSVVTVDDGLKFVIPVLGSHWGSNKLTEELAKALNSTPVITTASEQSGITSIEELANTLIAKVINVNAIVKVTSALLRGENVCVKGLKELPKGVRGNYVIGEECKYNVVVTDKEVECRDENTVCLKLLKVAVGVGAKKEASPTVIKEAVFHALDILSLTLDRVSVIASLRDSVESVSKELGVPFRKITPEEINSFNDECLTPPSEKLSELGLKGVAEVSALISGGNGAKLILRKIQYKREVTVAVATVGEQ</sequence>
<dbReference type="AlphaFoldDB" id="A0A8D5ZK08"/>
<dbReference type="PANTHER" id="PTHR37477:SF1">
    <property type="entry name" value="COBALT-PRECORRIN-5A HYDROLASE"/>
    <property type="match status" value="1"/>
</dbReference>
<evidence type="ECO:0000313" key="4">
    <source>
        <dbReference type="EMBL" id="BCU70890.1"/>
    </source>
</evidence>
<dbReference type="InterPro" id="IPR002750">
    <property type="entry name" value="CobE/GbiG_C"/>
</dbReference>
<dbReference type="Gene3D" id="3.30.420.180">
    <property type="entry name" value="CobE/GbiG C-terminal domain"/>
    <property type="match status" value="1"/>
</dbReference>
<keyword evidence="5" id="KW-1185">Reference proteome</keyword>
<protein>
    <submittedName>
        <fullName evidence="4">Cobalamin biosynthesis protein CbiG</fullName>
    </submittedName>
</protein>
<dbReference type="KEGG" id="csty:KN1_21870"/>
<dbReference type="Gene3D" id="3.40.1390.40">
    <property type="match status" value="1"/>
</dbReference>
<proteinExistence type="predicted"/>
<dbReference type="Proteomes" id="UP000825123">
    <property type="component" value="Chromosome"/>
</dbReference>
<dbReference type="GeneID" id="66163918"/>
<dbReference type="NCBIfam" id="NF004467">
    <property type="entry name" value="PRK05788.1-5"/>
    <property type="match status" value="1"/>
</dbReference>
<dbReference type="PANTHER" id="PTHR37477">
    <property type="entry name" value="COBALT-PRECORRIN-5A HYDROLASE"/>
    <property type="match status" value="1"/>
</dbReference>
<dbReference type="EMBL" id="AP024597">
    <property type="protein sequence ID" value="BCU70890.1"/>
    <property type="molecule type" value="Genomic_DNA"/>
</dbReference>
<feature type="domain" description="CbiG-like linker" evidence="3">
    <location>
        <begin position="137"/>
        <end position="212"/>
    </location>
</feature>
<dbReference type="InterPro" id="IPR038029">
    <property type="entry name" value="GbiG_N_sf"/>
</dbReference>
<feature type="domain" description="CobE/GbiG C-terminal" evidence="1">
    <location>
        <begin position="217"/>
        <end position="332"/>
    </location>
</feature>
<evidence type="ECO:0000259" key="1">
    <source>
        <dbReference type="Pfam" id="PF01890"/>
    </source>
</evidence>
<feature type="domain" description="Cobalamin synthesis G N-terminal" evidence="2">
    <location>
        <begin position="53"/>
        <end position="131"/>
    </location>
</feature>
<dbReference type="InterPro" id="IPR021744">
    <property type="entry name" value="CbiG_N"/>
</dbReference>
<evidence type="ECO:0000259" key="3">
    <source>
        <dbReference type="Pfam" id="PF21437"/>
    </source>
</evidence>
<dbReference type="RefSeq" id="WP_225905661.1">
    <property type="nucleotide sequence ID" value="NZ_AP024597.1"/>
</dbReference>
<dbReference type="Gene3D" id="3.40.50.11220">
    <property type="match status" value="1"/>
</dbReference>
<evidence type="ECO:0000313" key="5">
    <source>
        <dbReference type="Proteomes" id="UP000825123"/>
    </source>
</evidence>
<dbReference type="Pfam" id="PF11760">
    <property type="entry name" value="CbiG_N"/>
    <property type="match status" value="1"/>
</dbReference>
<dbReference type="InterPro" id="IPR036518">
    <property type="entry name" value="CobE/GbiG_C_sf"/>
</dbReference>
<dbReference type="Pfam" id="PF21437">
    <property type="entry name" value="CbiG-like_linker"/>
    <property type="match status" value="1"/>
</dbReference>
<dbReference type="InterPro" id="IPR048775">
    <property type="entry name" value="CbiG-like_linker"/>
</dbReference>
<reference evidence="4 5" key="1">
    <citation type="submission" date="2021-04" db="EMBL/GenBank/DDBJ databases">
        <title>Complete genome sequence of Stygiolobus sp. KN-1.</title>
        <authorList>
            <person name="Nakamura K."/>
            <person name="Sakai H."/>
            <person name="Kurosawa N."/>
        </authorList>
    </citation>
    <scope>NUCLEOTIDE SEQUENCE [LARGE SCALE GENOMIC DNA]</scope>
    <source>
        <strain evidence="4 5">KN-1</strain>
    </source>
</reference>
<gene>
    <name evidence="4" type="ORF">KN1_21870</name>
</gene>